<accession>A0AAU7C9G1</accession>
<evidence type="ECO:0000313" key="1">
    <source>
        <dbReference type="EMBL" id="XBH01760.1"/>
    </source>
</evidence>
<dbReference type="SUPFAM" id="SSF48613">
    <property type="entry name" value="Heme oxygenase-like"/>
    <property type="match status" value="1"/>
</dbReference>
<name>A0AAU7C9G1_9BACT</name>
<organism evidence="1">
    <name type="scientific">Singulisphaera sp. Ch08</name>
    <dbReference type="NCBI Taxonomy" id="3120278"/>
    <lineage>
        <taxon>Bacteria</taxon>
        <taxon>Pseudomonadati</taxon>
        <taxon>Planctomycetota</taxon>
        <taxon>Planctomycetia</taxon>
        <taxon>Isosphaerales</taxon>
        <taxon>Isosphaeraceae</taxon>
        <taxon>Singulisphaera</taxon>
    </lineage>
</organism>
<sequence>MAHIKPDFKSTPGPTSIEIRRCLGLDWLPELIDLRRLVWEQETGLLSEEKLVDDNDRQGVHFLVYDSTNNNRLVASTCAVLAERSNFAAHTRLPEKVLRETMVSTRSTVHPDYRGNGLFSLLVYLAGREGRMQERRWLAAYMEPGMAAGRKVSGARNLEKVASRRVEGRDGSYEVVTIAEDVNYVMSNSFRRIPEHLHPYLRETFFVDEVVGEVMSGARRFYEGPWFKAVENGELTRRQYITTLAEMHTYVRWTTRLLGTVIGITSDPELRKHYLRHLGGEIDHEVMLENDIDQLGFDVDYIKNHHSPSEHIRTFMSLQESLSFGPRRDPSLFLAAPFAAEALSAFLKKEFVEKLSRNIASWGVDNPSRAMTFITSHADFDGGTDGHWEAMRRILHRHLKGERELREFLSIVRLAQNSLLRAFSSFVEGTDIFAASPLES</sequence>
<proteinExistence type="predicted"/>
<dbReference type="Gene3D" id="1.20.910.10">
    <property type="entry name" value="Heme oxygenase-like"/>
    <property type="match status" value="1"/>
</dbReference>
<dbReference type="EMBL" id="CP155447">
    <property type="protein sequence ID" value="XBH01760.1"/>
    <property type="molecule type" value="Genomic_DNA"/>
</dbReference>
<dbReference type="SUPFAM" id="SSF55729">
    <property type="entry name" value="Acyl-CoA N-acyltransferases (Nat)"/>
    <property type="match status" value="1"/>
</dbReference>
<evidence type="ECO:0008006" key="2">
    <source>
        <dbReference type="Google" id="ProtNLM"/>
    </source>
</evidence>
<reference evidence="1" key="1">
    <citation type="submission" date="2024-05" db="EMBL/GenBank/DDBJ databases">
        <title>Planctomycetes of the genus Singulisphaera possess chitinolytic capabilities.</title>
        <authorList>
            <person name="Ivanova A."/>
        </authorList>
    </citation>
    <scope>NUCLEOTIDE SEQUENCE</scope>
    <source>
        <strain evidence="1">Ch08T</strain>
    </source>
</reference>
<dbReference type="InterPro" id="IPR016181">
    <property type="entry name" value="Acyl_CoA_acyltransferase"/>
</dbReference>
<dbReference type="AlphaFoldDB" id="A0AAU7C9G1"/>
<dbReference type="Gene3D" id="3.40.630.30">
    <property type="match status" value="1"/>
</dbReference>
<dbReference type="RefSeq" id="WP_406694505.1">
    <property type="nucleotide sequence ID" value="NZ_CP155447.1"/>
</dbReference>
<gene>
    <name evidence="1" type="ORF">V5E97_25870</name>
</gene>
<dbReference type="InterPro" id="IPR016084">
    <property type="entry name" value="Haem_Oase-like_multi-hlx"/>
</dbReference>
<protein>
    <recommendedName>
        <fullName evidence="2">N-acetyltransferase domain-containing protein</fullName>
    </recommendedName>
</protein>